<protein>
    <submittedName>
        <fullName evidence="1">Uncharacterized protein</fullName>
    </submittedName>
</protein>
<evidence type="ECO:0000313" key="1">
    <source>
        <dbReference type="EMBL" id="CAE6492946.1"/>
    </source>
</evidence>
<reference evidence="1" key="1">
    <citation type="submission" date="2021-01" db="EMBL/GenBank/DDBJ databases">
        <authorList>
            <person name="Kaushik A."/>
        </authorList>
    </citation>
    <scope>NUCLEOTIDE SEQUENCE</scope>
    <source>
        <strain evidence="1">AG6-10EEA</strain>
    </source>
</reference>
<dbReference type="AlphaFoldDB" id="A0A8H3H9D6"/>
<dbReference type="Gene3D" id="2.60.40.2970">
    <property type="match status" value="1"/>
</dbReference>
<sequence>MEELPFHLSTDEIPGLSLSIFTPESVATVDGLYVTTTLTNTGNHTVKLINAPETTLFDLPTDTFKITSEHGSPEFVGVMVKFSFKAAIAGGGFITLAPGGTYTSTHQLAKAYNFDNVGPGLYQVHVLEK</sequence>
<accession>A0A8H3H9D6</accession>
<organism evidence="1 2">
    <name type="scientific">Rhizoctonia solani</name>
    <dbReference type="NCBI Taxonomy" id="456999"/>
    <lineage>
        <taxon>Eukaryota</taxon>
        <taxon>Fungi</taxon>
        <taxon>Dikarya</taxon>
        <taxon>Basidiomycota</taxon>
        <taxon>Agaricomycotina</taxon>
        <taxon>Agaricomycetes</taxon>
        <taxon>Cantharellales</taxon>
        <taxon>Ceratobasidiaceae</taxon>
        <taxon>Rhizoctonia</taxon>
    </lineage>
</organism>
<proteinExistence type="predicted"/>
<dbReference type="EMBL" id="CAJMXA010003269">
    <property type="protein sequence ID" value="CAE6492946.1"/>
    <property type="molecule type" value="Genomic_DNA"/>
</dbReference>
<comment type="caution">
    <text evidence="1">The sequence shown here is derived from an EMBL/GenBank/DDBJ whole genome shotgun (WGS) entry which is preliminary data.</text>
</comment>
<name>A0A8H3H9D6_9AGAM</name>
<dbReference type="Proteomes" id="UP000663853">
    <property type="component" value="Unassembled WGS sequence"/>
</dbReference>
<evidence type="ECO:0000313" key="2">
    <source>
        <dbReference type="Proteomes" id="UP000663853"/>
    </source>
</evidence>
<gene>
    <name evidence="1" type="ORF">RDB_LOCUS103410</name>
</gene>